<keyword evidence="6" id="KW-1185">Reference proteome</keyword>
<dbReference type="GO" id="GO:0031564">
    <property type="term" value="P:transcription antitermination"/>
    <property type="evidence" value="ECO:0007669"/>
    <property type="project" value="UniProtKB-KW"/>
</dbReference>
<proteinExistence type="predicted"/>
<evidence type="ECO:0000256" key="1">
    <source>
        <dbReference type="ARBA" id="ARBA00022814"/>
    </source>
</evidence>
<dbReference type="NCBIfam" id="NF033644">
    <property type="entry name" value="antiterm_UpxY"/>
    <property type="match status" value="1"/>
</dbReference>
<dbReference type="GO" id="GO:0006354">
    <property type="term" value="P:DNA-templated transcription elongation"/>
    <property type="evidence" value="ECO:0007669"/>
    <property type="project" value="InterPro"/>
</dbReference>
<feature type="domain" description="NusG-like N-terminal" evidence="4">
    <location>
        <begin position="6"/>
        <end position="97"/>
    </location>
</feature>
<dbReference type="InterPro" id="IPR006645">
    <property type="entry name" value="NGN-like_dom"/>
</dbReference>
<gene>
    <name evidence="5" type="ORF">FPE01S_04_04750</name>
</gene>
<comment type="caution">
    <text evidence="5">The sequence shown here is derived from an EMBL/GenBank/DDBJ whole genome shotgun (WGS) entry which is preliminary data.</text>
</comment>
<evidence type="ECO:0000313" key="6">
    <source>
        <dbReference type="Proteomes" id="UP000033121"/>
    </source>
</evidence>
<reference evidence="5 6" key="1">
    <citation type="submission" date="2015-04" db="EMBL/GenBank/DDBJ databases">
        <title>Whole genome shotgun sequence of Flavihumibacter petaseus NBRC 106054.</title>
        <authorList>
            <person name="Miyazawa S."/>
            <person name="Hosoyama A."/>
            <person name="Hashimoto M."/>
            <person name="Noguchi M."/>
            <person name="Tsuchikane K."/>
            <person name="Ohji S."/>
            <person name="Yamazoe A."/>
            <person name="Ichikawa N."/>
            <person name="Kimura A."/>
            <person name="Fujita N."/>
        </authorList>
    </citation>
    <scope>NUCLEOTIDE SEQUENCE [LARGE SCALE GENOMIC DNA]</scope>
    <source>
        <strain evidence="5 6">NBRC 106054</strain>
    </source>
</reference>
<dbReference type="PANTHER" id="PTHR30265:SF4">
    <property type="entry name" value="KOW MOTIF FAMILY PROTEIN, EXPRESSED"/>
    <property type="match status" value="1"/>
</dbReference>
<evidence type="ECO:0000259" key="4">
    <source>
        <dbReference type="Pfam" id="PF02357"/>
    </source>
</evidence>
<dbReference type="PANTHER" id="PTHR30265">
    <property type="entry name" value="RHO-INTERACTING TRANSCRIPTION TERMINATION FACTOR NUSG"/>
    <property type="match status" value="1"/>
</dbReference>
<keyword evidence="3" id="KW-0804">Transcription</keyword>
<dbReference type="AlphaFoldDB" id="A0A0E9N693"/>
<evidence type="ECO:0000256" key="2">
    <source>
        <dbReference type="ARBA" id="ARBA00023015"/>
    </source>
</evidence>
<dbReference type="Proteomes" id="UP000033121">
    <property type="component" value="Unassembled WGS sequence"/>
</dbReference>
<accession>A0A0E9N693</accession>
<dbReference type="Pfam" id="PF02357">
    <property type="entry name" value="NusG"/>
    <property type="match status" value="1"/>
</dbReference>
<dbReference type="EMBL" id="BBWV01000004">
    <property type="protein sequence ID" value="GAO45231.1"/>
    <property type="molecule type" value="Genomic_DNA"/>
</dbReference>
<dbReference type="SUPFAM" id="SSF82679">
    <property type="entry name" value="N-utilization substance G protein NusG, N-terminal domain"/>
    <property type="match status" value="1"/>
</dbReference>
<dbReference type="Gene3D" id="3.30.70.940">
    <property type="entry name" value="NusG, N-terminal domain"/>
    <property type="match status" value="1"/>
</dbReference>
<dbReference type="InterPro" id="IPR036735">
    <property type="entry name" value="NGN_dom_sf"/>
</dbReference>
<evidence type="ECO:0000256" key="3">
    <source>
        <dbReference type="ARBA" id="ARBA00023163"/>
    </source>
</evidence>
<dbReference type="STRING" id="1220578.FPE01S_04_04750"/>
<dbReference type="RefSeq" id="WP_046371178.1">
    <property type="nucleotide sequence ID" value="NZ_BBWV01000004.1"/>
</dbReference>
<dbReference type="OrthoDB" id="9796143at2"/>
<organism evidence="5 6">
    <name type="scientific">Flavihumibacter petaseus NBRC 106054</name>
    <dbReference type="NCBI Taxonomy" id="1220578"/>
    <lineage>
        <taxon>Bacteria</taxon>
        <taxon>Pseudomonadati</taxon>
        <taxon>Bacteroidota</taxon>
        <taxon>Chitinophagia</taxon>
        <taxon>Chitinophagales</taxon>
        <taxon>Chitinophagaceae</taxon>
        <taxon>Flavihumibacter</taxon>
    </lineage>
</organism>
<dbReference type="InterPro" id="IPR043425">
    <property type="entry name" value="NusG-like"/>
</dbReference>
<keyword evidence="1" id="KW-0889">Transcription antitermination</keyword>
<protein>
    <submittedName>
        <fullName evidence="5">Putative transcription antitermination factor</fullName>
    </submittedName>
</protein>
<dbReference type="CDD" id="cd09895">
    <property type="entry name" value="NGN_SP_UpxY"/>
    <property type="match status" value="1"/>
</dbReference>
<name>A0A0E9N693_9BACT</name>
<evidence type="ECO:0000313" key="5">
    <source>
        <dbReference type="EMBL" id="GAO45231.1"/>
    </source>
</evidence>
<keyword evidence="2" id="KW-0805">Transcription regulation</keyword>
<sequence length="167" mass="19211">MSDGLYWFAVYTKPRWEKKVFALLKQKGIIAYCPLTKVRKKWSDRFKVIEEPLFKSYVFVKVSPEHMTNVRMVDGIVNFVYWLGKPAKIAERDIDKIKRFLEDNSGYVVQWQPAEGEQVIITGGAFMDQEAVVLAGGKKVSEVLLVSLGFKLVAYVDNIKLLRKDES</sequence>